<name>A0A532V811_UNCT6</name>
<dbReference type="EMBL" id="NJBO01000005">
    <property type="protein sequence ID" value="TKJ43331.1"/>
    <property type="molecule type" value="Genomic_DNA"/>
</dbReference>
<organism evidence="1 2">
    <name type="scientific">candidate division TA06 bacterium B3_TA06</name>
    <dbReference type="NCBI Taxonomy" id="2012487"/>
    <lineage>
        <taxon>Bacteria</taxon>
        <taxon>Bacteria division TA06</taxon>
    </lineage>
</organism>
<proteinExistence type="predicted"/>
<protein>
    <submittedName>
        <fullName evidence="1">Uncharacterized protein</fullName>
    </submittedName>
</protein>
<comment type="caution">
    <text evidence="1">The sequence shown here is derived from an EMBL/GenBank/DDBJ whole genome shotgun (WGS) entry which is preliminary data.</text>
</comment>
<sequence>MIGMLGVVAFGLACSGKKRAQKGYIKAIAPELEKAIAQQSPFEADVEIIRKGKVYDVRVDFKGLVKENPRWKKASHEERLAWFARVCAEVVGLTAGGAEEAGFMDFENLIIGYAGQVWSVPMEYAGYISSHAISRSKSARRLEKELMEEMERVE</sequence>
<dbReference type="Proteomes" id="UP000317778">
    <property type="component" value="Unassembled WGS sequence"/>
</dbReference>
<dbReference type="AlphaFoldDB" id="A0A532V811"/>
<evidence type="ECO:0000313" key="2">
    <source>
        <dbReference type="Proteomes" id="UP000317778"/>
    </source>
</evidence>
<evidence type="ECO:0000313" key="1">
    <source>
        <dbReference type="EMBL" id="TKJ43331.1"/>
    </source>
</evidence>
<accession>A0A532V811</accession>
<gene>
    <name evidence="1" type="ORF">CEE36_04685</name>
</gene>
<reference evidence="1 2" key="1">
    <citation type="submission" date="2017-06" db="EMBL/GenBank/DDBJ databases">
        <title>Novel microbial phyla capable of carbon fixation and sulfur reduction in deep-sea sediments.</title>
        <authorList>
            <person name="Huang J."/>
            <person name="Baker B."/>
            <person name="Wang Y."/>
        </authorList>
    </citation>
    <scope>NUCLEOTIDE SEQUENCE [LARGE SCALE GENOMIC DNA]</scope>
    <source>
        <strain evidence="1">B3_TA06</strain>
    </source>
</reference>